<evidence type="ECO:0000256" key="1">
    <source>
        <dbReference type="SAM" id="MobiDB-lite"/>
    </source>
</evidence>
<evidence type="ECO:0000313" key="4">
    <source>
        <dbReference type="Proteomes" id="UP001338125"/>
    </source>
</evidence>
<feature type="region of interest" description="Disordered" evidence="1">
    <location>
        <begin position="329"/>
        <end position="411"/>
    </location>
</feature>
<dbReference type="EMBL" id="JAVFKD010000001">
    <property type="protein sequence ID" value="KAK5997712.1"/>
    <property type="molecule type" value="Genomic_DNA"/>
</dbReference>
<keyword evidence="4" id="KW-1185">Reference proteome</keyword>
<reference evidence="3 4" key="1">
    <citation type="submission" date="2024-01" db="EMBL/GenBank/DDBJ databases">
        <title>Complete genome of Cladobotryum mycophilum ATHUM6906.</title>
        <authorList>
            <person name="Christinaki A.C."/>
            <person name="Myridakis A.I."/>
            <person name="Kouvelis V.N."/>
        </authorList>
    </citation>
    <scope>NUCLEOTIDE SEQUENCE [LARGE SCALE GENOMIC DNA]</scope>
    <source>
        <strain evidence="3 4">ATHUM6906</strain>
    </source>
</reference>
<gene>
    <name evidence="3" type="ORF">PT974_00068</name>
</gene>
<sequence length="427" mass="47647">MASQQQLPVLLARDGSERRIPVIAPPISSDYSPDIGGNKILFLHPGYGPAINAIFSLPCVDRKGDGTHGVHHQTALTACRIVANNASNGYLALDAKGDRRVDEIEDVLTGNSYYFIVPGDERYPIVPSFRDWQFPHQNIPSSWPQLPNAETSSSDGLCTITKFPWALTKAHIVPSAQADWFNKNGMHLYDDSTVPDIDGANNIMILKRDIHDCFDQFMFALVPKPRIPQLDQTAVDTVSTQSRADHRTVTPYTIHVLANNQPLFASLHHDIQLPHLKGVAREYLLARFALAIFIKVKPFINLGYKRRVARFRIENEDRGPEVICEEVDGPELHKQYGGGKSRSASPSKRKRPGAEAGEDDMAFDGVSTPELYEGAMDDTESSDESIRPGSVEGRTYIEEMEEEERGRRRKRKRILCNDFVDGAVANV</sequence>
<dbReference type="Proteomes" id="UP001338125">
    <property type="component" value="Unassembled WGS sequence"/>
</dbReference>
<feature type="domain" description="HNH nuclease" evidence="2">
    <location>
        <begin position="158"/>
        <end position="221"/>
    </location>
</feature>
<evidence type="ECO:0000259" key="2">
    <source>
        <dbReference type="Pfam" id="PF13391"/>
    </source>
</evidence>
<evidence type="ECO:0000313" key="3">
    <source>
        <dbReference type="EMBL" id="KAK5997712.1"/>
    </source>
</evidence>
<comment type="caution">
    <text evidence="3">The sequence shown here is derived from an EMBL/GenBank/DDBJ whole genome shotgun (WGS) entry which is preliminary data.</text>
</comment>
<proteinExistence type="predicted"/>
<dbReference type="InterPro" id="IPR003615">
    <property type="entry name" value="HNH_nuc"/>
</dbReference>
<accession>A0ABR0T0Q3</accession>
<name>A0ABR0T0Q3_9HYPO</name>
<protein>
    <recommendedName>
        <fullName evidence="2">HNH nuclease domain-containing protein</fullName>
    </recommendedName>
</protein>
<dbReference type="Pfam" id="PF13391">
    <property type="entry name" value="HNH_2"/>
    <property type="match status" value="1"/>
</dbReference>
<organism evidence="3 4">
    <name type="scientific">Cladobotryum mycophilum</name>
    <dbReference type="NCBI Taxonomy" id="491253"/>
    <lineage>
        <taxon>Eukaryota</taxon>
        <taxon>Fungi</taxon>
        <taxon>Dikarya</taxon>
        <taxon>Ascomycota</taxon>
        <taxon>Pezizomycotina</taxon>
        <taxon>Sordariomycetes</taxon>
        <taxon>Hypocreomycetidae</taxon>
        <taxon>Hypocreales</taxon>
        <taxon>Hypocreaceae</taxon>
        <taxon>Cladobotryum</taxon>
    </lineage>
</organism>